<evidence type="ECO:0008006" key="3">
    <source>
        <dbReference type="Google" id="ProtNLM"/>
    </source>
</evidence>
<evidence type="ECO:0000313" key="2">
    <source>
        <dbReference type="Proteomes" id="UP000228948"/>
    </source>
</evidence>
<dbReference type="KEGG" id="rbg:BG454_05325"/>
<keyword evidence="2" id="KW-1185">Reference proteome</keyword>
<dbReference type="Proteomes" id="UP000228948">
    <property type="component" value="Chromosome"/>
</dbReference>
<proteinExistence type="predicted"/>
<reference evidence="1 2" key="1">
    <citation type="submission" date="2017-11" db="EMBL/GenBank/DDBJ databases">
        <title>Revised Sequence and Annotation of the Rhodobaca barguzinensis strain alga05 Genome.</title>
        <authorList>
            <person name="Kopejtka K."/>
            <person name="Tomasch J.M."/>
            <person name="Bunk B."/>
            <person name="Koblizek M."/>
        </authorList>
    </citation>
    <scope>NUCLEOTIDE SEQUENCE [LARGE SCALE GENOMIC DNA]</scope>
    <source>
        <strain evidence="2">alga05</strain>
    </source>
</reference>
<accession>A0A2K8K8Q2</accession>
<protein>
    <recommendedName>
        <fullName evidence="3">Response regulatory domain-containing protein</fullName>
    </recommendedName>
</protein>
<gene>
    <name evidence="1" type="ORF">BG454_05325</name>
</gene>
<evidence type="ECO:0000313" key="1">
    <source>
        <dbReference type="EMBL" id="ATX65316.1"/>
    </source>
</evidence>
<name>A0A2K8K8Q2_9RHOB</name>
<dbReference type="EMBL" id="CP024899">
    <property type="protein sequence ID" value="ATX65316.1"/>
    <property type="molecule type" value="Genomic_DNA"/>
</dbReference>
<dbReference type="AlphaFoldDB" id="A0A2K8K8Q2"/>
<sequence>MFNEWSKAQVFPAVRDVQFANDPMTLIPEDIERLLNKMMDQLDTDPVTEANVMLLGFDAQVKLRMCEMLTQIDVATFAFGKIADFFSKTPAMVQKYSTIILNLDAIDDLIYAVDTLYNFRSRYPEIAVVLVSSEVRGDDLGRERAAICDATLRAPLTTQRLKGALQNAISHRTGSHAEH</sequence>
<organism evidence="1 2">
    <name type="scientific">Roseinatronobacter bogoriensis subsp. barguzinensis</name>
    <dbReference type="NCBI Taxonomy" id="441209"/>
    <lineage>
        <taxon>Bacteria</taxon>
        <taxon>Pseudomonadati</taxon>
        <taxon>Pseudomonadota</taxon>
        <taxon>Alphaproteobacteria</taxon>
        <taxon>Rhodobacterales</taxon>
        <taxon>Paracoccaceae</taxon>
        <taxon>Roseinatronobacter</taxon>
    </lineage>
</organism>